<evidence type="ECO:0000313" key="3">
    <source>
        <dbReference type="EMBL" id="GMG56200.1"/>
    </source>
</evidence>
<evidence type="ECO:0000256" key="1">
    <source>
        <dbReference type="SAM" id="MobiDB-lite"/>
    </source>
</evidence>
<sequence>MDAQKPCSETLVGHIATKGWKDNDFPDVTFRVLGHKYHLHRLIVSRSSYLKGLLNWPRSSTDSNDDQEGSVYESVTSGTDEDDHHGNDLDSDSDSDSDSHRLPVVEISLEGSGITVEDFEVILKRLYGYPDIEYEKKKPLTFLKAGDFFDISDLIKTALLFSKHVCAPYYLEFIKIALRTDYGEYSVQCMSDIFDRLDIQTESLQKLFVSNPSFDVFNVTAPARYTFHLRKAMSICEVIKNLKRSRHWKHNTDAEKILRSTLCKKVEYSKMQPSEFRRILDYLDEEECPYVNSKVLLVRLKSWGNFL</sequence>
<dbReference type="PANTHER" id="PTHR47369:SF1">
    <property type="entry name" value="BTB_POZ DOMAIN-CONTAINING PROTEIN"/>
    <property type="match status" value="1"/>
</dbReference>
<accession>A0A9W6Z4S5</accession>
<dbReference type="PANTHER" id="PTHR47369">
    <property type="entry name" value="BTB/POZ DOMAIN-CONTAINING PROTEIN"/>
    <property type="match status" value="1"/>
</dbReference>
<gene>
    <name evidence="3" type="ORF">Amon01_000826700</name>
</gene>
<proteinExistence type="predicted"/>
<keyword evidence="4" id="KW-1185">Reference proteome</keyword>
<dbReference type="InterPro" id="IPR000210">
    <property type="entry name" value="BTB/POZ_dom"/>
</dbReference>
<name>A0A9W6Z4S5_AMBMO</name>
<dbReference type="EMBL" id="BSXU01007060">
    <property type="protein sequence ID" value="GMG56200.1"/>
    <property type="molecule type" value="Genomic_DNA"/>
</dbReference>
<dbReference type="Gene3D" id="3.30.710.10">
    <property type="entry name" value="Potassium Channel Kv1.1, Chain A"/>
    <property type="match status" value="1"/>
</dbReference>
<dbReference type="AlphaFoldDB" id="A0A9W6Z4S5"/>
<protein>
    <submittedName>
        <fullName evidence="3">Unnamed protein product</fullName>
    </submittedName>
</protein>
<comment type="caution">
    <text evidence="3">The sequence shown here is derived from an EMBL/GenBank/DDBJ whole genome shotgun (WGS) entry which is preliminary data.</text>
</comment>
<feature type="domain" description="BTB" evidence="2">
    <location>
        <begin position="26"/>
        <end position="166"/>
    </location>
</feature>
<dbReference type="SMART" id="SM00225">
    <property type="entry name" value="BTB"/>
    <property type="match status" value="1"/>
</dbReference>
<dbReference type="OrthoDB" id="6359816at2759"/>
<reference evidence="3" key="1">
    <citation type="submission" date="2023-04" db="EMBL/GenBank/DDBJ databases">
        <title>Ambrosiozyma monospora NBRC 1965.</title>
        <authorList>
            <person name="Ichikawa N."/>
            <person name="Sato H."/>
            <person name="Tonouchi N."/>
        </authorList>
    </citation>
    <scope>NUCLEOTIDE SEQUENCE</scope>
    <source>
        <strain evidence="3">NBRC 1965</strain>
    </source>
</reference>
<evidence type="ECO:0000313" key="4">
    <source>
        <dbReference type="Proteomes" id="UP001165063"/>
    </source>
</evidence>
<feature type="region of interest" description="Disordered" evidence="1">
    <location>
        <begin position="58"/>
        <end position="99"/>
    </location>
</feature>
<dbReference type="InterPro" id="IPR011333">
    <property type="entry name" value="SKP1/BTB/POZ_sf"/>
</dbReference>
<dbReference type="Proteomes" id="UP001165063">
    <property type="component" value="Unassembled WGS sequence"/>
</dbReference>
<organism evidence="3 4">
    <name type="scientific">Ambrosiozyma monospora</name>
    <name type="common">Yeast</name>
    <name type="synonym">Endomycopsis monosporus</name>
    <dbReference type="NCBI Taxonomy" id="43982"/>
    <lineage>
        <taxon>Eukaryota</taxon>
        <taxon>Fungi</taxon>
        <taxon>Dikarya</taxon>
        <taxon>Ascomycota</taxon>
        <taxon>Saccharomycotina</taxon>
        <taxon>Pichiomycetes</taxon>
        <taxon>Pichiales</taxon>
        <taxon>Pichiaceae</taxon>
        <taxon>Ambrosiozyma</taxon>
    </lineage>
</organism>
<evidence type="ECO:0000259" key="2">
    <source>
        <dbReference type="SMART" id="SM00225"/>
    </source>
</evidence>
<dbReference type="SUPFAM" id="SSF54695">
    <property type="entry name" value="POZ domain"/>
    <property type="match status" value="1"/>
</dbReference>